<reference evidence="2" key="2">
    <citation type="submission" date="2023-06" db="EMBL/GenBank/DDBJ databases">
        <authorList>
            <consortium name="Lawrence Berkeley National Laboratory"/>
            <person name="Haridas S."/>
            <person name="Hensen N."/>
            <person name="Bonometti L."/>
            <person name="Westerberg I."/>
            <person name="Brannstrom I.O."/>
            <person name="Guillou S."/>
            <person name="Cros-Aarteil S."/>
            <person name="Calhoun S."/>
            <person name="Kuo A."/>
            <person name="Mondo S."/>
            <person name="Pangilinan J."/>
            <person name="Riley R."/>
            <person name="Labutti K."/>
            <person name="Andreopoulos B."/>
            <person name="Lipzen A."/>
            <person name="Chen C."/>
            <person name="Yanf M."/>
            <person name="Daum C."/>
            <person name="Ng V."/>
            <person name="Clum A."/>
            <person name="Steindorff A."/>
            <person name="Ohm R."/>
            <person name="Martin F."/>
            <person name="Silar P."/>
            <person name="Natvig D."/>
            <person name="Lalanne C."/>
            <person name="Gautier V."/>
            <person name="Ament-Velasquez S.L."/>
            <person name="Kruys A."/>
            <person name="Hutchinson M.I."/>
            <person name="Powell A.J."/>
            <person name="Barry K."/>
            <person name="Miller A.N."/>
            <person name="Grigoriev I.V."/>
            <person name="Debuchy R."/>
            <person name="Gladieux P."/>
            <person name="Thoren M.H."/>
            <person name="Johannesson H."/>
        </authorList>
    </citation>
    <scope>NUCLEOTIDE SEQUENCE</scope>
    <source>
        <strain evidence="2">CBS 560.94</strain>
    </source>
</reference>
<evidence type="ECO:0000256" key="1">
    <source>
        <dbReference type="SAM" id="MobiDB-lite"/>
    </source>
</evidence>
<evidence type="ECO:0000313" key="3">
    <source>
        <dbReference type="Proteomes" id="UP001278500"/>
    </source>
</evidence>
<dbReference type="EMBL" id="JAUEPP010000001">
    <property type="protein sequence ID" value="KAK3356260.1"/>
    <property type="molecule type" value="Genomic_DNA"/>
</dbReference>
<reference evidence="2" key="1">
    <citation type="journal article" date="2023" name="Mol. Phylogenet. Evol.">
        <title>Genome-scale phylogeny and comparative genomics of the fungal order Sordariales.</title>
        <authorList>
            <person name="Hensen N."/>
            <person name="Bonometti L."/>
            <person name="Westerberg I."/>
            <person name="Brannstrom I.O."/>
            <person name="Guillou S."/>
            <person name="Cros-Aarteil S."/>
            <person name="Calhoun S."/>
            <person name="Haridas S."/>
            <person name="Kuo A."/>
            <person name="Mondo S."/>
            <person name="Pangilinan J."/>
            <person name="Riley R."/>
            <person name="LaButti K."/>
            <person name="Andreopoulos B."/>
            <person name="Lipzen A."/>
            <person name="Chen C."/>
            <person name="Yan M."/>
            <person name="Daum C."/>
            <person name="Ng V."/>
            <person name="Clum A."/>
            <person name="Steindorff A."/>
            <person name="Ohm R.A."/>
            <person name="Martin F."/>
            <person name="Silar P."/>
            <person name="Natvig D.O."/>
            <person name="Lalanne C."/>
            <person name="Gautier V."/>
            <person name="Ament-Velasquez S.L."/>
            <person name="Kruys A."/>
            <person name="Hutchinson M.I."/>
            <person name="Powell A.J."/>
            <person name="Barry K."/>
            <person name="Miller A.N."/>
            <person name="Grigoriev I.V."/>
            <person name="Debuchy R."/>
            <person name="Gladieux P."/>
            <person name="Hiltunen Thoren M."/>
            <person name="Johannesson H."/>
        </authorList>
    </citation>
    <scope>NUCLEOTIDE SEQUENCE</scope>
    <source>
        <strain evidence="2">CBS 560.94</strain>
    </source>
</reference>
<accession>A0AAE0JRS0</accession>
<sequence>MPEITRTYNNPLASHQARHHHDLRSGPQEPSGGETRAQHEADKPKHPVDEAFRPSHVLGAEKNIGAPEKLDAKNQKEGGALTGGGLKETLDMMATEEYNPYREGKKSQRLQEGLPKGVGGLEGRGSGFEGAGERVEE</sequence>
<protein>
    <submittedName>
        <fullName evidence="2">Uncharacterized protein</fullName>
    </submittedName>
</protein>
<name>A0AAE0JRS0_9PEZI</name>
<keyword evidence="3" id="KW-1185">Reference proteome</keyword>
<dbReference type="RefSeq" id="XP_062687637.1">
    <property type="nucleotide sequence ID" value="XM_062828035.1"/>
</dbReference>
<comment type="caution">
    <text evidence="2">The sequence shown here is derived from an EMBL/GenBank/DDBJ whole genome shotgun (WGS) entry which is preliminary data.</text>
</comment>
<feature type="compositionally biased region" description="Polar residues" evidence="1">
    <location>
        <begin position="1"/>
        <end position="13"/>
    </location>
</feature>
<feature type="compositionally biased region" description="Gly residues" evidence="1">
    <location>
        <begin position="116"/>
        <end position="130"/>
    </location>
</feature>
<feature type="region of interest" description="Disordered" evidence="1">
    <location>
        <begin position="100"/>
        <end position="137"/>
    </location>
</feature>
<gene>
    <name evidence="2" type="ORF">B0H65DRAFT_506006</name>
</gene>
<dbReference type="AlphaFoldDB" id="A0AAE0JRS0"/>
<dbReference type="Proteomes" id="UP001278500">
    <property type="component" value="Unassembled WGS sequence"/>
</dbReference>
<proteinExistence type="predicted"/>
<dbReference type="GeneID" id="87865189"/>
<organism evidence="2 3">
    <name type="scientific">Neurospora tetraspora</name>
    <dbReference type="NCBI Taxonomy" id="94610"/>
    <lineage>
        <taxon>Eukaryota</taxon>
        <taxon>Fungi</taxon>
        <taxon>Dikarya</taxon>
        <taxon>Ascomycota</taxon>
        <taxon>Pezizomycotina</taxon>
        <taxon>Sordariomycetes</taxon>
        <taxon>Sordariomycetidae</taxon>
        <taxon>Sordariales</taxon>
        <taxon>Sordariaceae</taxon>
        <taxon>Neurospora</taxon>
    </lineage>
</organism>
<feature type="compositionally biased region" description="Basic and acidic residues" evidence="1">
    <location>
        <begin position="36"/>
        <end position="53"/>
    </location>
</feature>
<feature type="region of interest" description="Disordered" evidence="1">
    <location>
        <begin position="1"/>
        <end position="88"/>
    </location>
</feature>
<evidence type="ECO:0000313" key="2">
    <source>
        <dbReference type="EMBL" id="KAK3356260.1"/>
    </source>
</evidence>